<evidence type="ECO:0000256" key="1">
    <source>
        <dbReference type="SAM" id="Coils"/>
    </source>
</evidence>
<feature type="coiled-coil region" evidence="1">
    <location>
        <begin position="77"/>
        <end position="107"/>
    </location>
</feature>
<dbReference type="EMBL" id="JAGHQM010000139">
    <property type="protein sequence ID" value="KAH0565077.1"/>
    <property type="molecule type" value="Genomic_DNA"/>
</dbReference>
<dbReference type="PANTHER" id="PTHR34502">
    <property type="entry name" value="DUF6594 DOMAIN-CONTAINING PROTEIN-RELATED"/>
    <property type="match status" value="1"/>
</dbReference>
<dbReference type="AlphaFoldDB" id="A0A9P8LGU4"/>
<dbReference type="Pfam" id="PF20237">
    <property type="entry name" value="DUF6594"/>
    <property type="match status" value="1"/>
</dbReference>
<evidence type="ECO:0000313" key="4">
    <source>
        <dbReference type="Proteomes" id="UP000750711"/>
    </source>
</evidence>
<evidence type="ECO:0000259" key="2">
    <source>
        <dbReference type="Pfam" id="PF20237"/>
    </source>
</evidence>
<dbReference type="PANTHER" id="PTHR34502:SF3">
    <property type="entry name" value="DUF6594 DOMAIN-CONTAINING PROTEIN"/>
    <property type="match status" value="1"/>
</dbReference>
<accession>A0A9P8LGU4</accession>
<proteinExistence type="predicted"/>
<evidence type="ECO:0000313" key="3">
    <source>
        <dbReference type="EMBL" id="KAH0565077.1"/>
    </source>
</evidence>
<protein>
    <recommendedName>
        <fullName evidence="2">DUF6594 domain-containing protein</fullName>
    </recommendedName>
</protein>
<comment type="caution">
    <text evidence="3">The sequence shown here is derived from an EMBL/GenBank/DDBJ whole genome shotgun (WGS) entry which is preliminary data.</text>
</comment>
<organism evidence="3 4">
    <name type="scientific">Trichoglossum hirsutum</name>
    <dbReference type="NCBI Taxonomy" id="265104"/>
    <lineage>
        <taxon>Eukaryota</taxon>
        <taxon>Fungi</taxon>
        <taxon>Dikarya</taxon>
        <taxon>Ascomycota</taxon>
        <taxon>Pezizomycotina</taxon>
        <taxon>Geoglossomycetes</taxon>
        <taxon>Geoglossales</taxon>
        <taxon>Geoglossaceae</taxon>
        <taxon>Trichoglossum</taxon>
    </lineage>
</organism>
<dbReference type="Proteomes" id="UP000750711">
    <property type="component" value="Unassembled WGS sequence"/>
</dbReference>
<keyword evidence="4" id="KW-1185">Reference proteome</keyword>
<feature type="domain" description="DUF6594" evidence="2">
    <location>
        <begin position="57"/>
        <end position="215"/>
    </location>
</feature>
<keyword evidence="1" id="KW-0175">Coiled coil</keyword>
<name>A0A9P8LGU4_9PEZI</name>
<gene>
    <name evidence="3" type="ORF">GP486_001534</name>
</gene>
<dbReference type="InterPro" id="IPR046529">
    <property type="entry name" value="DUF6594"/>
</dbReference>
<reference evidence="3" key="1">
    <citation type="submission" date="2021-03" db="EMBL/GenBank/DDBJ databases">
        <title>Comparative genomics and phylogenomic investigation of the class Geoglossomycetes provide insights into ecological specialization and systematics.</title>
        <authorList>
            <person name="Melie T."/>
            <person name="Pirro S."/>
            <person name="Miller A.N."/>
            <person name="Quandt A."/>
        </authorList>
    </citation>
    <scope>NUCLEOTIDE SEQUENCE</scope>
    <source>
        <strain evidence="3">CAQ_001_2017</strain>
    </source>
</reference>
<sequence length="223" mass="26113">MQASENPSSAPSGATAPAKSDSLIGRVCRVLFSGEQPLDDRHERIKIEQPEKYPDGYPRLAAVVNSDDNFVIYRRFGRLQARQLLELEAELTELEEELDRIDSTQEKDSELEPNLHNRERAENSERSRLMRKISERKHEYNCMVLQEHQLRSIPRPTPTNRKSIFDHIYQEKFLDEGEYNHIFHVEDMIAPGYNDSEDDWVKSFVQSIFQKLPSRRLQFPKTP</sequence>